<dbReference type="Gene3D" id="3.90.45.10">
    <property type="entry name" value="Peptide deformylase"/>
    <property type="match status" value="1"/>
</dbReference>
<comment type="catalytic activity">
    <reaction evidence="2">
        <text>N-terminal N-formyl-L-methionyl-[peptide] + H2O = N-terminal L-methionyl-[peptide] + formate</text>
        <dbReference type="Rhea" id="RHEA:24420"/>
        <dbReference type="Rhea" id="RHEA-COMP:10639"/>
        <dbReference type="Rhea" id="RHEA-COMP:10640"/>
        <dbReference type="ChEBI" id="CHEBI:15377"/>
        <dbReference type="ChEBI" id="CHEBI:15740"/>
        <dbReference type="ChEBI" id="CHEBI:49298"/>
        <dbReference type="ChEBI" id="CHEBI:64731"/>
        <dbReference type="EC" id="3.5.1.88"/>
    </reaction>
</comment>
<dbReference type="NCBIfam" id="NF001159">
    <property type="entry name" value="PRK00150.1-3"/>
    <property type="match status" value="1"/>
</dbReference>
<keyword evidence="2" id="KW-0378">Hydrolase</keyword>
<comment type="caution">
    <text evidence="3">The sequence shown here is derived from an EMBL/GenBank/DDBJ whole genome shotgun (WGS) entry which is preliminary data.</text>
</comment>
<feature type="binding site" evidence="2">
    <location>
        <position position="135"/>
    </location>
    <ligand>
        <name>Fe cation</name>
        <dbReference type="ChEBI" id="CHEBI:24875"/>
    </ligand>
</feature>
<dbReference type="PIRSF" id="PIRSF004749">
    <property type="entry name" value="Pep_def"/>
    <property type="match status" value="1"/>
</dbReference>
<keyword evidence="2" id="KW-0479">Metal-binding</keyword>
<dbReference type="NCBIfam" id="TIGR00079">
    <property type="entry name" value="pept_deformyl"/>
    <property type="match status" value="1"/>
</dbReference>
<proteinExistence type="inferred from homology"/>
<keyword evidence="2" id="KW-0408">Iron</keyword>
<dbReference type="Pfam" id="PF01327">
    <property type="entry name" value="Pep_deformylase"/>
    <property type="match status" value="1"/>
</dbReference>
<dbReference type="PANTHER" id="PTHR10458:SF22">
    <property type="entry name" value="PEPTIDE DEFORMYLASE"/>
    <property type="match status" value="1"/>
</dbReference>
<reference evidence="3 4" key="1">
    <citation type="journal article" date="2016" name="Nat. Commun.">
        <title>Thousands of microbial genomes shed light on interconnected biogeochemical processes in an aquifer system.</title>
        <authorList>
            <person name="Anantharaman K."/>
            <person name="Brown C.T."/>
            <person name="Hug L.A."/>
            <person name="Sharon I."/>
            <person name="Castelle C.J."/>
            <person name="Probst A.J."/>
            <person name="Thomas B.C."/>
            <person name="Singh A."/>
            <person name="Wilkins M.J."/>
            <person name="Karaoz U."/>
            <person name="Brodie E.L."/>
            <person name="Williams K.H."/>
            <person name="Hubbard S.S."/>
            <person name="Banfield J.F."/>
        </authorList>
    </citation>
    <scope>NUCLEOTIDE SEQUENCE [LARGE SCALE GENOMIC DNA]</scope>
</reference>
<protein>
    <recommendedName>
        <fullName evidence="2">Peptide deformylase</fullName>
        <shortName evidence="2">PDF</shortName>
        <ecNumber evidence="2">3.5.1.88</ecNumber>
    </recommendedName>
    <alternativeName>
        <fullName evidence="2">Polypeptide deformylase</fullName>
    </alternativeName>
</protein>
<feature type="binding site" evidence="2">
    <location>
        <position position="93"/>
    </location>
    <ligand>
        <name>Fe cation</name>
        <dbReference type="ChEBI" id="CHEBI:24875"/>
    </ligand>
</feature>
<dbReference type="SUPFAM" id="SSF56420">
    <property type="entry name" value="Peptide deformylase"/>
    <property type="match status" value="1"/>
</dbReference>
<dbReference type="Proteomes" id="UP000176241">
    <property type="component" value="Unassembled WGS sequence"/>
</dbReference>
<keyword evidence="2" id="KW-0648">Protein biosynthesis</keyword>
<feature type="active site" evidence="2">
    <location>
        <position position="136"/>
    </location>
</feature>
<dbReference type="PANTHER" id="PTHR10458">
    <property type="entry name" value="PEPTIDE DEFORMYLASE"/>
    <property type="match status" value="1"/>
</dbReference>
<dbReference type="STRING" id="1797533.A2731_00155"/>
<dbReference type="GO" id="GO:0046872">
    <property type="term" value="F:metal ion binding"/>
    <property type="evidence" value="ECO:0007669"/>
    <property type="project" value="UniProtKB-KW"/>
</dbReference>
<accession>A0A1G1XWA3</accession>
<dbReference type="HAMAP" id="MF_00163">
    <property type="entry name" value="Pep_deformylase"/>
    <property type="match status" value="1"/>
</dbReference>
<dbReference type="EC" id="3.5.1.88" evidence="2"/>
<gene>
    <name evidence="2" type="primary">def</name>
    <name evidence="3" type="ORF">A2731_00155</name>
</gene>
<comment type="cofactor">
    <cofactor evidence="2">
        <name>Fe(2+)</name>
        <dbReference type="ChEBI" id="CHEBI:29033"/>
    </cofactor>
    <text evidence="2">Binds 1 Fe(2+) ion.</text>
</comment>
<dbReference type="AlphaFoldDB" id="A0A1G1XWA3"/>
<dbReference type="GO" id="GO:0042586">
    <property type="term" value="F:peptide deformylase activity"/>
    <property type="evidence" value="ECO:0007669"/>
    <property type="project" value="UniProtKB-UniRule"/>
</dbReference>
<name>A0A1G1XWA3_9BACT</name>
<evidence type="ECO:0000256" key="1">
    <source>
        <dbReference type="ARBA" id="ARBA00010759"/>
    </source>
</evidence>
<comment type="function">
    <text evidence="2">Removes the formyl group from the N-terminal Met of newly synthesized proteins. Requires at least a dipeptide for an efficient rate of reaction. N-terminal L-methionine is a prerequisite for activity but the enzyme has broad specificity at other positions.</text>
</comment>
<dbReference type="InterPro" id="IPR036821">
    <property type="entry name" value="Peptide_deformylase_sf"/>
</dbReference>
<comment type="similarity">
    <text evidence="1 2">Belongs to the polypeptide deformylase family.</text>
</comment>
<evidence type="ECO:0000313" key="3">
    <source>
        <dbReference type="EMBL" id="OGY44365.1"/>
    </source>
</evidence>
<dbReference type="EMBL" id="MHIC01000029">
    <property type="protein sequence ID" value="OGY44365.1"/>
    <property type="molecule type" value="Genomic_DNA"/>
</dbReference>
<organism evidence="3 4">
    <name type="scientific">Candidatus Buchananbacteria bacterium RIFCSPHIGHO2_01_FULL_39_8</name>
    <dbReference type="NCBI Taxonomy" id="1797533"/>
    <lineage>
        <taxon>Bacteria</taxon>
        <taxon>Candidatus Buchananiibacteriota</taxon>
    </lineage>
</organism>
<dbReference type="PRINTS" id="PR01576">
    <property type="entry name" value="PDEFORMYLASE"/>
</dbReference>
<dbReference type="GO" id="GO:0006412">
    <property type="term" value="P:translation"/>
    <property type="evidence" value="ECO:0007669"/>
    <property type="project" value="UniProtKB-UniRule"/>
</dbReference>
<evidence type="ECO:0000256" key="2">
    <source>
        <dbReference type="HAMAP-Rule" id="MF_00163"/>
    </source>
</evidence>
<dbReference type="CDD" id="cd00487">
    <property type="entry name" value="Pep_deformylase"/>
    <property type="match status" value="1"/>
</dbReference>
<feature type="binding site" evidence="2">
    <location>
        <position position="139"/>
    </location>
    <ligand>
        <name>Fe cation</name>
        <dbReference type="ChEBI" id="CHEBI:24875"/>
    </ligand>
</feature>
<dbReference type="InterPro" id="IPR023635">
    <property type="entry name" value="Peptide_deformylase"/>
</dbReference>
<sequence>MVKLLPIKIYPEPILRQKAQKVTVADLARPEIQQLILDMGKTMHENDGVGLAAPQVNHSLSITVINTEDGDLALINPKITYKSFKKELGEEGCLSLPEIFGPVKRSIKVRVTALSKKGKKVKFIASGFFARVLQHEIDHLNGVLFIDRAKEIIQGKDKLKELINLDNI</sequence>
<evidence type="ECO:0000313" key="4">
    <source>
        <dbReference type="Proteomes" id="UP000176241"/>
    </source>
</evidence>